<dbReference type="InterPro" id="IPR052708">
    <property type="entry name" value="PxpC"/>
</dbReference>
<dbReference type="PANTHER" id="PTHR43309">
    <property type="entry name" value="5-OXOPROLINASE SUBUNIT C"/>
    <property type="match status" value="1"/>
</dbReference>
<reference evidence="5 6" key="1">
    <citation type="submission" date="2019-04" db="EMBL/GenBank/DDBJ databases">
        <title>Kribbella sp. NEAU-THZ 27 nov., a novel actinomycete isolated from soil.</title>
        <authorList>
            <person name="Duan L."/>
        </authorList>
    </citation>
    <scope>NUCLEOTIDE SEQUENCE [LARGE SCALE GENOMIC DNA]</scope>
    <source>
        <strain evidence="6">NEAU-THZ27</strain>
    </source>
</reference>
<evidence type="ECO:0000313" key="6">
    <source>
        <dbReference type="Proteomes" id="UP000305836"/>
    </source>
</evidence>
<evidence type="ECO:0000313" key="5">
    <source>
        <dbReference type="EMBL" id="TKK78241.1"/>
    </source>
</evidence>
<dbReference type="Gene3D" id="2.40.100.10">
    <property type="entry name" value="Cyclophilin-like"/>
    <property type="match status" value="1"/>
</dbReference>
<evidence type="ECO:0000256" key="3">
    <source>
        <dbReference type="ARBA" id="ARBA00022840"/>
    </source>
</evidence>
<gene>
    <name evidence="5" type="ORF">FDA38_24470</name>
</gene>
<dbReference type="InterPro" id="IPR029000">
    <property type="entry name" value="Cyclophilin-like_dom_sf"/>
</dbReference>
<keyword evidence="6" id="KW-1185">Reference proteome</keyword>
<dbReference type="OrthoDB" id="9768696at2"/>
<keyword evidence="5" id="KW-0808">Transferase</keyword>
<dbReference type="InterPro" id="IPR003778">
    <property type="entry name" value="CT_A_B"/>
</dbReference>
<dbReference type="GO" id="GO:0016787">
    <property type="term" value="F:hydrolase activity"/>
    <property type="evidence" value="ECO:0007669"/>
    <property type="project" value="UniProtKB-KW"/>
</dbReference>
<sequence>MTSLTVLEPGPLATIQDRGRAGQAALGVPASGACDRSSYELANRLVGNPAGAAAIEVTFGGLVMLADADLVVAITGAPCAGVPLNAPAVLRAGELLRFGPPPSGLRTYLAVRGGIDVPPVLGSRSTDLLSVLGPAPLTADQTLPVGRSSEPMPGVDLAPVAHPTGGKVTLRVTPGPRRDWFTDEGWQSLVSQTYQVSSNSNRVGVRLDGSPLERARTGELSSEGMARGAIQIPPSGTPVIFLADHPVTGGYPVIAYVAESDLDACAQVRPGQQLGFTSHGSGVGTPSA</sequence>
<accession>A0A4U3LQQ9</accession>
<dbReference type="GO" id="GO:0005524">
    <property type="term" value="F:ATP binding"/>
    <property type="evidence" value="ECO:0007669"/>
    <property type="project" value="UniProtKB-KW"/>
</dbReference>
<dbReference type="GO" id="GO:0016740">
    <property type="term" value="F:transferase activity"/>
    <property type="evidence" value="ECO:0007669"/>
    <property type="project" value="UniProtKB-KW"/>
</dbReference>
<evidence type="ECO:0000259" key="4">
    <source>
        <dbReference type="SMART" id="SM00797"/>
    </source>
</evidence>
<keyword evidence="3" id="KW-0067">ATP-binding</keyword>
<protein>
    <submittedName>
        <fullName evidence="5">Biotin-dependent carboxyltransferase family protein</fullName>
    </submittedName>
</protein>
<proteinExistence type="predicted"/>
<feature type="domain" description="Carboxyltransferase" evidence="4">
    <location>
        <begin position="25"/>
        <end position="281"/>
    </location>
</feature>
<dbReference type="PANTHER" id="PTHR43309:SF3">
    <property type="entry name" value="5-OXOPROLINASE SUBUNIT C"/>
    <property type="match status" value="1"/>
</dbReference>
<name>A0A4U3LQQ9_9ACTN</name>
<dbReference type="NCBIfam" id="TIGR00724">
    <property type="entry name" value="urea_amlyse_rel"/>
    <property type="match status" value="1"/>
</dbReference>
<keyword evidence="1" id="KW-0547">Nucleotide-binding</keyword>
<dbReference type="AlphaFoldDB" id="A0A4U3LQQ9"/>
<organism evidence="5 6">
    <name type="scientific">Kribbella jiaozuonensis</name>
    <dbReference type="NCBI Taxonomy" id="2575441"/>
    <lineage>
        <taxon>Bacteria</taxon>
        <taxon>Bacillati</taxon>
        <taxon>Actinomycetota</taxon>
        <taxon>Actinomycetes</taxon>
        <taxon>Propionibacteriales</taxon>
        <taxon>Kribbellaceae</taxon>
        <taxon>Kribbella</taxon>
    </lineage>
</organism>
<dbReference type="EMBL" id="SZPZ01000003">
    <property type="protein sequence ID" value="TKK78241.1"/>
    <property type="molecule type" value="Genomic_DNA"/>
</dbReference>
<keyword evidence="2" id="KW-0378">Hydrolase</keyword>
<evidence type="ECO:0000256" key="2">
    <source>
        <dbReference type="ARBA" id="ARBA00022801"/>
    </source>
</evidence>
<dbReference type="RefSeq" id="WP_137256397.1">
    <property type="nucleotide sequence ID" value="NZ_JBHSPQ010000002.1"/>
</dbReference>
<dbReference type="SMART" id="SM00797">
    <property type="entry name" value="AHS2"/>
    <property type="match status" value="1"/>
</dbReference>
<comment type="caution">
    <text evidence="5">The sequence shown here is derived from an EMBL/GenBank/DDBJ whole genome shotgun (WGS) entry which is preliminary data.</text>
</comment>
<dbReference type="SUPFAM" id="SSF50891">
    <property type="entry name" value="Cyclophilin-like"/>
    <property type="match status" value="1"/>
</dbReference>
<evidence type="ECO:0000256" key="1">
    <source>
        <dbReference type="ARBA" id="ARBA00022741"/>
    </source>
</evidence>
<dbReference type="Pfam" id="PF02626">
    <property type="entry name" value="CT_A_B"/>
    <property type="match status" value="1"/>
</dbReference>
<dbReference type="Proteomes" id="UP000305836">
    <property type="component" value="Unassembled WGS sequence"/>
</dbReference>